<dbReference type="RefSeq" id="WP_377927429.1">
    <property type="nucleotide sequence ID" value="NZ_JBHUEM010000005.1"/>
</dbReference>
<proteinExistence type="predicted"/>
<feature type="transmembrane region" description="Helical" evidence="2">
    <location>
        <begin position="246"/>
        <end position="265"/>
    </location>
</feature>
<protein>
    <submittedName>
        <fullName evidence="3">Type IV secretion system protein</fullName>
    </submittedName>
</protein>
<feature type="transmembrane region" description="Helical" evidence="2">
    <location>
        <begin position="59"/>
        <end position="84"/>
    </location>
</feature>
<evidence type="ECO:0000256" key="1">
    <source>
        <dbReference type="SAM" id="MobiDB-lite"/>
    </source>
</evidence>
<feature type="transmembrane region" description="Helical" evidence="2">
    <location>
        <begin position="156"/>
        <end position="177"/>
    </location>
</feature>
<evidence type="ECO:0000313" key="3">
    <source>
        <dbReference type="EMBL" id="MFD1736281.1"/>
    </source>
</evidence>
<evidence type="ECO:0000256" key="2">
    <source>
        <dbReference type="SAM" id="Phobius"/>
    </source>
</evidence>
<accession>A0ABW4LMZ8</accession>
<comment type="caution">
    <text evidence="3">The sequence shown here is derived from an EMBL/GenBank/DDBJ whole genome shotgun (WGS) entry which is preliminary data.</text>
</comment>
<evidence type="ECO:0000313" key="4">
    <source>
        <dbReference type="Proteomes" id="UP001597214"/>
    </source>
</evidence>
<organism evidence="3 4">
    <name type="scientific">Bacillus salitolerans</name>
    <dbReference type="NCBI Taxonomy" id="1437434"/>
    <lineage>
        <taxon>Bacteria</taxon>
        <taxon>Bacillati</taxon>
        <taxon>Bacillota</taxon>
        <taxon>Bacilli</taxon>
        <taxon>Bacillales</taxon>
        <taxon>Bacillaceae</taxon>
        <taxon>Bacillus</taxon>
    </lineage>
</organism>
<dbReference type="Proteomes" id="UP001597214">
    <property type="component" value="Unassembled WGS sequence"/>
</dbReference>
<feature type="region of interest" description="Disordered" evidence="1">
    <location>
        <begin position="313"/>
        <end position="345"/>
    </location>
</feature>
<keyword evidence="2" id="KW-0472">Membrane</keyword>
<sequence length="1118" mass="121638">MGLGDKLLELLANIFIWMWRSFIAPFVNIPSIQKYVFGYDGQENELALSTFKPSELVEVYVPVFNIFMVLAGFMIILSLVNAGMRISGTVINPASRISLVEYMKDLVLIALLLANLGTFYAILFEINSSIIGLFKDAYNQQIDLFMMDPLDNKSELLGKIALGLVLLGLTIWASFYYTMRKVTLLILMGMGPLFLAFFLFPQTKGITGAWLRELTGTIFVQSVHAALFFIIATMSTSSEAGIIESLLLFIIFIPIGEAVKGLLGLGTPMTNGMQKAGAAFGLSALAGMYGAAKGAWGDKPLMQALKDSYNGAKDKIKDRQNRNNEGETSNSSIASNTGTDKGSTSLAEKMLKAGQISSKAGKAVFGMAGSLVGSPMGPAGAIALATVGAEIGDKAGGFTGRTLAATTHGVGNRLKKGLEEGKKGFNDVHKGNEDRLIDEMAKAETNMWANQNREQFEKDFMERFPDAHKSDLSKAWNQELSNKKPEFKKKAEQQLGKLKELGNEHARGTDLSNMYGKEMGLDWEANGDNRDTFNRNWRQNNPPSKPIEQMSEKEKGEYFKKQDDAWKSHVDSAKGQIQGIADSVTDRLTGGDTGKLINKKEYAKIMAEEVLEFEKKMGQSLGAPLSSDLQDKRLQELKNDTNYYANETSGPSVIGNGKANRDFMVSGLAKAKTDQDRETFMNEAKNNGTPKEEAQAQWQSQQNNVYQKNREMFDSNLSSRIPLSRLSNISNGTLKDIAAAGSFATNFALGTTGLSALANSDLVQRTGQAITIGTAGFLDGASTGFNSNGNLITKGVETVTGAFSGGGAGLGTGWSLYSSENANPVASQASFRDSVAYVGGVLGGVRGYEIGSNLGTKINPHNSKVEQQLYQPSELQHLAHTYIDPSGSEVLSPGAIRMVTTSDGTHIEVRSKSGQSHQVSRIGSGHSGLKSGQTVYQDLMFGEDGQLQMNSTPYQLDSSGGRYTFSESINVNPNKLLAKPSGVQTQNHSNFQPFNQAIDSGHFTSSDIRKQMRNVELITESDKSYVVGTSLSDGKQYRVSVVGPGDPRLQQGQVVKQKVIYRNNRMVLDKISHSVNGNDVHTSYFSSLNVDDLVPTKVNPRLEKRKVYEQKRRPTGIV</sequence>
<gene>
    <name evidence="3" type="ORF">ACFSCX_06840</name>
</gene>
<feature type="compositionally biased region" description="Basic and acidic residues" evidence="1">
    <location>
        <begin position="313"/>
        <end position="325"/>
    </location>
</feature>
<dbReference type="EMBL" id="JBHUEM010000005">
    <property type="protein sequence ID" value="MFD1736281.1"/>
    <property type="molecule type" value="Genomic_DNA"/>
</dbReference>
<name>A0ABW4LMZ8_9BACI</name>
<keyword evidence="4" id="KW-1185">Reference proteome</keyword>
<feature type="region of interest" description="Disordered" evidence="1">
    <location>
        <begin position="522"/>
        <end position="555"/>
    </location>
</feature>
<feature type="compositionally biased region" description="Polar residues" evidence="1">
    <location>
        <begin position="326"/>
        <end position="345"/>
    </location>
</feature>
<reference evidence="4" key="1">
    <citation type="journal article" date="2019" name="Int. J. Syst. Evol. Microbiol.">
        <title>The Global Catalogue of Microorganisms (GCM) 10K type strain sequencing project: providing services to taxonomists for standard genome sequencing and annotation.</title>
        <authorList>
            <consortium name="The Broad Institute Genomics Platform"/>
            <consortium name="The Broad Institute Genome Sequencing Center for Infectious Disease"/>
            <person name="Wu L."/>
            <person name="Ma J."/>
        </authorList>
    </citation>
    <scope>NUCLEOTIDE SEQUENCE [LARGE SCALE GENOMIC DNA]</scope>
    <source>
        <strain evidence="4">CCUG 49339</strain>
    </source>
</reference>
<keyword evidence="2" id="KW-1133">Transmembrane helix</keyword>
<feature type="transmembrane region" description="Helical" evidence="2">
    <location>
        <begin position="105"/>
        <end position="124"/>
    </location>
</feature>
<feature type="transmembrane region" description="Helical" evidence="2">
    <location>
        <begin position="214"/>
        <end position="234"/>
    </location>
</feature>
<feature type="transmembrane region" description="Helical" evidence="2">
    <location>
        <begin position="7"/>
        <end position="27"/>
    </location>
</feature>
<feature type="transmembrane region" description="Helical" evidence="2">
    <location>
        <begin position="184"/>
        <end position="202"/>
    </location>
</feature>
<keyword evidence="2" id="KW-0812">Transmembrane</keyword>